<evidence type="ECO:0000256" key="2">
    <source>
        <dbReference type="ARBA" id="ARBA00022737"/>
    </source>
</evidence>
<evidence type="ECO:0000256" key="1">
    <source>
        <dbReference type="ARBA" id="ARBA00005906"/>
    </source>
</evidence>
<organism evidence="5 6">
    <name type="scientific">Leptosia nina</name>
    <dbReference type="NCBI Taxonomy" id="320188"/>
    <lineage>
        <taxon>Eukaryota</taxon>
        <taxon>Metazoa</taxon>
        <taxon>Ecdysozoa</taxon>
        <taxon>Arthropoda</taxon>
        <taxon>Hexapoda</taxon>
        <taxon>Insecta</taxon>
        <taxon>Pterygota</taxon>
        <taxon>Neoptera</taxon>
        <taxon>Endopterygota</taxon>
        <taxon>Lepidoptera</taxon>
        <taxon>Glossata</taxon>
        <taxon>Ditrysia</taxon>
        <taxon>Papilionoidea</taxon>
        <taxon>Pieridae</taxon>
        <taxon>Pierinae</taxon>
        <taxon>Leptosia</taxon>
    </lineage>
</organism>
<feature type="chain" id="PRO_5043393289" evidence="4">
    <location>
        <begin position="21"/>
        <end position="137"/>
    </location>
</feature>
<protein>
    <submittedName>
        <fullName evidence="5">Uncharacterized protein</fullName>
    </submittedName>
</protein>
<feature type="signal peptide" evidence="4">
    <location>
        <begin position="1"/>
        <end position="20"/>
    </location>
</feature>
<evidence type="ECO:0000256" key="4">
    <source>
        <dbReference type="SAM" id="SignalP"/>
    </source>
</evidence>
<dbReference type="Pfam" id="PF01723">
    <property type="entry name" value="Chorion_1"/>
    <property type="match status" value="1"/>
</dbReference>
<name>A0AAV1JK38_9NEOP</name>
<accession>A0AAV1JK38</accession>
<dbReference type="GO" id="GO:0042600">
    <property type="term" value="C:egg chorion"/>
    <property type="evidence" value="ECO:0007669"/>
    <property type="project" value="InterPro"/>
</dbReference>
<evidence type="ECO:0000313" key="6">
    <source>
        <dbReference type="Proteomes" id="UP001497472"/>
    </source>
</evidence>
<comment type="caution">
    <text evidence="5">The sequence shown here is derived from an EMBL/GenBank/DDBJ whole genome shotgun (WGS) entry which is preliminary data.</text>
</comment>
<dbReference type="AlphaFoldDB" id="A0AAV1JK38"/>
<dbReference type="Proteomes" id="UP001497472">
    <property type="component" value="Unassembled WGS sequence"/>
</dbReference>
<gene>
    <name evidence="5" type="ORF">LNINA_LOCUS8279</name>
</gene>
<evidence type="ECO:0000313" key="5">
    <source>
        <dbReference type="EMBL" id="CAK1548931.1"/>
    </source>
</evidence>
<keyword evidence="4" id="KW-0732">Signal</keyword>
<dbReference type="GO" id="GO:0007304">
    <property type="term" value="P:chorion-containing eggshell formation"/>
    <property type="evidence" value="ECO:0007669"/>
    <property type="project" value="InterPro"/>
</dbReference>
<sequence length="137" mass="13892">MAAKLTIVVLTVFLVQMISAQCIRRASGPLLGSPITAPFGAVPWGQPSAPCSRFGMGINNFAASHGGILEVFSSSPIPATGVSVYSENEIQGRLAVSGELPFLATVAVEGPLPTFGSGAVAFNSGNGVAAITRENAC</sequence>
<dbReference type="EMBL" id="CAVLEF010000011">
    <property type="protein sequence ID" value="CAK1548931.1"/>
    <property type="molecule type" value="Genomic_DNA"/>
</dbReference>
<evidence type="ECO:0000256" key="3">
    <source>
        <dbReference type="RuleBase" id="RU004378"/>
    </source>
</evidence>
<dbReference type="InterPro" id="IPR002635">
    <property type="entry name" value="Chorion"/>
</dbReference>
<keyword evidence="6" id="KW-1185">Reference proteome</keyword>
<reference evidence="5 6" key="1">
    <citation type="submission" date="2023-11" db="EMBL/GenBank/DDBJ databases">
        <authorList>
            <person name="Okamura Y."/>
        </authorList>
    </citation>
    <scope>NUCLEOTIDE SEQUENCE [LARGE SCALE GENOMIC DNA]</scope>
</reference>
<keyword evidence="2" id="KW-0677">Repeat</keyword>
<proteinExistence type="inferred from homology"/>
<dbReference type="GO" id="GO:0005213">
    <property type="term" value="F:structural constituent of egg chorion"/>
    <property type="evidence" value="ECO:0007669"/>
    <property type="project" value="InterPro"/>
</dbReference>
<comment type="similarity">
    <text evidence="1 3">Belongs to the chorion protein family.</text>
</comment>